<proteinExistence type="predicted"/>
<accession>A0A4R3NVK8</accession>
<reference evidence="1 2" key="1">
    <citation type="submission" date="2019-03" db="EMBL/GenBank/DDBJ databases">
        <title>Freshwater and sediment microbial communities from various areas in North America, analyzing microbe dynamics in response to fracking.</title>
        <authorList>
            <person name="Lamendella R."/>
        </authorList>
    </citation>
    <scope>NUCLEOTIDE SEQUENCE [LARGE SCALE GENOMIC DNA]</scope>
    <source>
        <strain evidence="1 2">175.2</strain>
    </source>
</reference>
<name>A0A4R3NVK8_9HYPH</name>
<dbReference type="Proteomes" id="UP000295097">
    <property type="component" value="Unassembled WGS sequence"/>
</dbReference>
<protein>
    <submittedName>
        <fullName evidence="1">Uncharacterized protein</fullName>
    </submittedName>
</protein>
<dbReference type="EMBL" id="SMAR01000007">
    <property type="protein sequence ID" value="TCT41181.1"/>
    <property type="molecule type" value="Genomic_DNA"/>
</dbReference>
<gene>
    <name evidence="1" type="ORF">EDC90_1007158</name>
</gene>
<sequence>MSATLINMVLSDTLRVHALHLDKEHREGGGLSEAQCGQLARELHVLADLARNTEQELYVHRLDKAQREGCEILEDEATRKLRQMLADPDGKIVRPDFKGGKA</sequence>
<dbReference type="OrthoDB" id="7916466at2"/>
<dbReference type="RefSeq" id="WP_132309969.1">
    <property type="nucleotide sequence ID" value="NZ_SMAR01000007.1"/>
</dbReference>
<dbReference type="AlphaFoldDB" id="A0A4R3NVK8"/>
<organism evidence="1 2">
    <name type="scientific">Martelella mediterranea</name>
    <dbReference type="NCBI Taxonomy" id="293089"/>
    <lineage>
        <taxon>Bacteria</taxon>
        <taxon>Pseudomonadati</taxon>
        <taxon>Pseudomonadota</taxon>
        <taxon>Alphaproteobacteria</taxon>
        <taxon>Hyphomicrobiales</taxon>
        <taxon>Aurantimonadaceae</taxon>
        <taxon>Martelella</taxon>
    </lineage>
</organism>
<keyword evidence="2" id="KW-1185">Reference proteome</keyword>
<comment type="caution">
    <text evidence="1">The sequence shown here is derived from an EMBL/GenBank/DDBJ whole genome shotgun (WGS) entry which is preliminary data.</text>
</comment>
<evidence type="ECO:0000313" key="1">
    <source>
        <dbReference type="EMBL" id="TCT41181.1"/>
    </source>
</evidence>
<evidence type="ECO:0000313" key="2">
    <source>
        <dbReference type="Proteomes" id="UP000295097"/>
    </source>
</evidence>